<proteinExistence type="predicted"/>
<protein>
    <submittedName>
        <fullName evidence="1">Uncharacterized protein</fullName>
    </submittedName>
</protein>
<accession>A0ABY4WB04</accession>
<dbReference type="RefSeq" id="WP_251871462.1">
    <property type="nucleotide sequence ID" value="NZ_CP098755.1"/>
</dbReference>
<organism evidence="1 2">
    <name type="scientific">Brevibacillus ruminantium</name>
    <dbReference type="NCBI Taxonomy" id="2950604"/>
    <lineage>
        <taxon>Bacteria</taxon>
        <taxon>Bacillati</taxon>
        <taxon>Bacillota</taxon>
        <taxon>Bacilli</taxon>
        <taxon>Bacillales</taxon>
        <taxon>Paenibacillaceae</taxon>
        <taxon>Brevibacillus</taxon>
    </lineage>
</organism>
<evidence type="ECO:0000313" key="1">
    <source>
        <dbReference type="EMBL" id="USG64348.1"/>
    </source>
</evidence>
<name>A0ABY4WB04_9BACL</name>
<keyword evidence="2" id="KW-1185">Reference proteome</keyword>
<dbReference type="Proteomes" id="UP001056500">
    <property type="component" value="Chromosome"/>
</dbReference>
<dbReference type="EMBL" id="CP098755">
    <property type="protein sequence ID" value="USG64348.1"/>
    <property type="molecule type" value="Genomic_DNA"/>
</dbReference>
<reference evidence="1" key="1">
    <citation type="submission" date="2022-06" db="EMBL/GenBank/DDBJ databases">
        <title>Genome sequencing of Brevibacillus sp. BB3-R1.</title>
        <authorList>
            <person name="Heo J."/>
            <person name="Lee D."/>
            <person name="Won M."/>
            <person name="Han B.-H."/>
            <person name="Hong S.-B."/>
            <person name="Kwon S.-W."/>
        </authorList>
    </citation>
    <scope>NUCLEOTIDE SEQUENCE</scope>
    <source>
        <strain evidence="1">BB3-R1</strain>
    </source>
</reference>
<gene>
    <name evidence="1" type="ORF">NDK47_19620</name>
</gene>
<sequence>MRKKLIIALWAIAVLMMFTFGWGKERPKVTIQVLLSTPTQSELAAVKAQAAEQRDFRKLEVNLRLDDSKSAVDRKLEIPDLSAIVNRYDQTRVIAGSAFQQNNIGSEAYAIHEQSVIFDATGLDQESIRSIFRSSYVTVSWSSKEGQRSVSEASIGNLMTVQKE</sequence>
<evidence type="ECO:0000313" key="2">
    <source>
        <dbReference type="Proteomes" id="UP001056500"/>
    </source>
</evidence>